<evidence type="ECO:0000259" key="3">
    <source>
        <dbReference type="Pfam" id="PF06414"/>
    </source>
</evidence>
<evidence type="ECO:0000313" key="5">
    <source>
        <dbReference type="Proteomes" id="UP000546464"/>
    </source>
</evidence>
<dbReference type="GO" id="GO:0016301">
    <property type="term" value="F:kinase activity"/>
    <property type="evidence" value="ECO:0007669"/>
    <property type="project" value="InterPro"/>
</dbReference>
<accession>A0A842HBH7</accession>
<dbReference type="AlphaFoldDB" id="A0A842HBH7"/>
<organism evidence="4 5">
    <name type="scientific">Ruficoccus amylovorans</name>
    <dbReference type="NCBI Taxonomy" id="1804625"/>
    <lineage>
        <taxon>Bacteria</taxon>
        <taxon>Pseudomonadati</taxon>
        <taxon>Verrucomicrobiota</taxon>
        <taxon>Opitutia</taxon>
        <taxon>Puniceicoccales</taxon>
        <taxon>Cerasicoccaceae</taxon>
        <taxon>Ruficoccus</taxon>
    </lineage>
</organism>
<dbReference type="EMBL" id="JACHVB010000013">
    <property type="protein sequence ID" value="MBC2593509.1"/>
    <property type="molecule type" value="Genomic_DNA"/>
</dbReference>
<feature type="domain" description="Zeta toxin" evidence="3">
    <location>
        <begin position="4"/>
        <end position="147"/>
    </location>
</feature>
<comment type="caution">
    <text evidence="4">The sequence shown here is derived from an EMBL/GenBank/DDBJ whole genome shotgun (WGS) entry which is preliminary data.</text>
</comment>
<sequence length="214" mass="23462">MAVKQPVIYVLAGVNGSGKSSVAGATFRAKGVEYYNPDEVARRFLDDNPSASQSMANSHAWALGKALLENAISNKATYAFETTLGGQTIPALLIEAAKRGAHVKIWYVGLESVELNIERVHQRVQQGGHPISEEKIRERWDGSRRNLIRLLPYVHSLRLFDNSWQADPREGQQPQPMLLLDVGAQKILGPGDLSRTPEWAKPIVAAAISTNGQV</sequence>
<evidence type="ECO:0000313" key="4">
    <source>
        <dbReference type="EMBL" id="MBC2593509.1"/>
    </source>
</evidence>
<dbReference type="InterPro" id="IPR010488">
    <property type="entry name" value="Zeta_toxin_domain"/>
</dbReference>
<keyword evidence="1" id="KW-0547">Nucleotide-binding</keyword>
<gene>
    <name evidence="4" type="ORF">H5P28_04465</name>
</gene>
<dbReference type="PANTHER" id="PTHR39206">
    <property type="entry name" value="SLL8004 PROTEIN"/>
    <property type="match status" value="1"/>
</dbReference>
<dbReference type="Gene3D" id="3.40.50.300">
    <property type="entry name" value="P-loop containing nucleotide triphosphate hydrolases"/>
    <property type="match status" value="1"/>
</dbReference>
<proteinExistence type="predicted"/>
<name>A0A842HBH7_9BACT</name>
<dbReference type="RefSeq" id="WP_185674510.1">
    <property type="nucleotide sequence ID" value="NZ_JACHVB010000013.1"/>
</dbReference>
<keyword evidence="2" id="KW-0067">ATP-binding</keyword>
<dbReference type="PANTHER" id="PTHR39206:SF1">
    <property type="entry name" value="SLL8004 PROTEIN"/>
    <property type="match status" value="1"/>
</dbReference>
<dbReference type="Pfam" id="PF06414">
    <property type="entry name" value="Zeta_toxin"/>
    <property type="match status" value="1"/>
</dbReference>
<evidence type="ECO:0000256" key="2">
    <source>
        <dbReference type="ARBA" id="ARBA00022840"/>
    </source>
</evidence>
<keyword evidence="5" id="KW-1185">Reference proteome</keyword>
<dbReference type="InterPro" id="IPR027417">
    <property type="entry name" value="P-loop_NTPase"/>
</dbReference>
<dbReference type="SUPFAM" id="SSF52540">
    <property type="entry name" value="P-loop containing nucleoside triphosphate hydrolases"/>
    <property type="match status" value="1"/>
</dbReference>
<reference evidence="4 5" key="1">
    <citation type="submission" date="2020-07" db="EMBL/GenBank/DDBJ databases">
        <authorList>
            <person name="Feng X."/>
        </authorList>
    </citation>
    <scope>NUCLEOTIDE SEQUENCE [LARGE SCALE GENOMIC DNA]</scope>
    <source>
        <strain evidence="4 5">JCM31066</strain>
    </source>
</reference>
<dbReference type="Proteomes" id="UP000546464">
    <property type="component" value="Unassembled WGS sequence"/>
</dbReference>
<protein>
    <submittedName>
        <fullName evidence="4">Zeta toxin family protein</fullName>
    </submittedName>
</protein>
<evidence type="ECO:0000256" key="1">
    <source>
        <dbReference type="ARBA" id="ARBA00022741"/>
    </source>
</evidence>
<dbReference type="GO" id="GO:0005524">
    <property type="term" value="F:ATP binding"/>
    <property type="evidence" value="ECO:0007669"/>
    <property type="project" value="UniProtKB-KW"/>
</dbReference>